<accession>A0A447I7S5</accession>
<name>A0A447I7S5_9HYPH</name>
<dbReference type="AlphaFoldDB" id="A0A447I7S5"/>
<feature type="compositionally biased region" description="Low complexity" evidence="1">
    <location>
        <begin position="22"/>
        <end position="35"/>
    </location>
</feature>
<keyword evidence="3" id="KW-1185">Reference proteome</keyword>
<proteinExistence type="predicted"/>
<feature type="compositionally biased region" description="Basic and acidic residues" evidence="1">
    <location>
        <begin position="43"/>
        <end position="54"/>
    </location>
</feature>
<organism evidence="2 3">
    <name type="scientific">Devosia equisanguinis</name>
    <dbReference type="NCBI Taxonomy" id="2490941"/>
    <lineage>
        <taxon>Bacteria</taxon>
        <taxon>Pseudomonadati</taxon>
        <taxon>Pseudomonadota</taxon>
        <taxon>Alphaproteobacteria</taxon>
        <taxon>Hyphomicrobiales</taxon>
        <taxon>Devosiaceae</taxon>
        <taxon>Devosia</taxon>
    </lineage>
</organism>
<sequence>MKDATDCRAAFEAGTVTLKDTGAIPPATITPPADIDFGDDSSEWAKDGECDDPRFTGPGSAQELVEADRMKDATDCRAAFEAGTVTLKDAAATPAATTPTAADIDFGDDSSEWAKDGECDDPRFTGAGSAQELVEADRMKDATDCRAAFEAGTVTLKETGASQPAATLTPIGEIDFGDDSSNWAKDGECDDPRFTGPGSATTLLDEDRLKDATDCRAAYEAGTVTLKTDAAATPAVSVPVSEINFGNDTSDWANDGECDDPRFTGPGVATTAIDLDIAKDATDCRAAVEAGTATYTGERVASSDAFDYGSDSSKWANDGECDDPRFTGIGTNKKLLGEDMYADATDCKAAVEAGTASVIAVYTPEYAAAAPYDSTGIDFGDNSSNYSNDDECDDPRFIGPGTATTLLDSDRMADANDCKAAYEAGTIMLREDLERGM</sequence>
<protein>
    <submittedName>
        <fullName evidence="2">Uncharacterized protein</fullName>
    </submittedName>
</protein>
<reference evidence="2 3" key="1">
    <citation type="submission" date="2018-12" db="EMBL/GenBank/DDBJ databases">
        <authorList>
            <person name="Criscuolo A."/>
        </authorList>
    </citation>
    <scope>NUCLEOTIDE SEQUENCE [LARGE SCALE GENOMIC DNA]</scope>
    <source>
        <strain evidence="2">ACIP1116281</strain>
    </source>
</reference>
<dbReference type="Proteomes" id="UP000268844">
    <property type="component" value="Unassembled WGS sequence"/>
</dbReference>
<gene>
    <name evidence="2" type="ORF">DEVEQU_00558</name>
</gene>
<evidence type="ECO:0000256" key="1">
    <source>
        <dbReference type="SAM" id="MobiDB-lite"/>
    </source>
</evidence>
<evidence type="ECO:0000313" key="2">
    <source>
        <dbReference type="EMBL" id="VDS03435.1"/>
    </source>
</evidence>
<feature type="region of interest" description="Disordered" evidence="1">
    <location>
        <begin position="22"/>
        <end position="58"/>
    </location>
</feature>
<evidence type="ECO:0000313" key="3">
    <source>
        <dbReference type="Proteomes" id="UP000268844"/>
    </source>
</evidence>
<dbReference type="EMBL" id="UZWD01000008">
    <property type="protein sequence ID" value="VDS03435.1"/>
    <property type="molecule type" value="Genomic_DNA"/>
</dbReference>